<dbReference type="Gene3D" id="1.20.1260.60">
    <property type="entry name" value="Vacuolar protein sorting-associated protein Ist1"/>
    <property type="match status" value="1"/>
</dbReference>
<evidence type="ECO:0008006" key="5">
    <source>
        <dbReference type="Google" id="ProtNLM"/>
    </source>
</evidence>
<feature type="compositionally biased region" description="Acidic residues" evidence="2">
    <location>
        <begin position="375"/>
        <end position="394"/>
    </location>
</feature>
<dbReference type="PANTHER" id="PTHR12161">
    <property type="entry name" value="IST1 FAMILY MEMBER"/>
    <property type="match status" value="1"/>
</dbReference>
<feature type="compositionally biased region" description="Polar residues" evidence="2">
    <location>
        <begin position="1210"/>
        <end position="1223"/>
    </location>
</feature>
<dbReference type="InterPro" id="IPR042277">
    <property type="entry name" value="IST1-like"/>
</dbReference>
<feature type="compositionally biased region" description="Polar residues" evidence="2">
    <location>
        <begin position="1951"/>
        <end position="1963"/>
    </location>
</feature>
<feature type="compositionally biased region" description="Basic and acidic residues" evidence="2">
    <location>
        <begin position="1241"/>
        <end position="1258"/>
    </location>
</feature>
<feature type="compositionally biased region" description="Polar residues" evidence="2">
    <location>
        <begin position="474"/>
        <end position="493"/>
    </location>
</feature>
<feature type="compositionally biased region" description="Polar residues" evidence="2">
    <location>
        <begin position="1901"/>
        <end position="1917"/>
    </location>
</feature>
<feature type="compositionally biased region" description="Basic and acidic residues" evidence="2">
    <location>
        <begin position="303"/>
        <end position="314"/>
    </location>
</feature>
<feature type="compositionally biased region" description="Polar residues" evidence="2">
    <location>
        <begin position="273"/>
        <end position="292"/>
    </location>
</feature>
<evidence type="ECO:0000313" key="4">
    <source>
        <dbReference type="Proteomes" id="UP000825935"/>
    </source>
</evidence>
<protein>
    <recommendedName>
        <fullName evidence="5">IST1-like protein</fullName>
    </recommendedName>
</protein>
<dbReference type="PANTHER" id="PTHR12161:SF55">
    <property type="entry name" value="REGULATOR OF VPS4 ACTIVITY IN THE MVB PATHWAY PROTEIN"/>
    <property type="match status" value="1"/>
</dbReference>
<name>A0A8T2TKJ0_CERRI</name>
<feature type="compositionally biased region" description="Basic and acidic residues" evidence="2">
    <location>
        <begin position="1974"/>
        <end position="1986"/>
    </location>
</feature>
<evidence type="ECO:0000256" key="2">
    <source>
        <dbReference type="SAM" id="MobiDB-lite"/>
    </source>
</evidence>
<evidence type="ECO:0000313" key="3">
    <source>
        <dbReference type="EMBL" id="KAH7421955.1"/>
    </source>
</evidence>
<organism evidence="3 4">
    <name type="scientific">Ceratopteris richardii</name>
    <name type="common">Triangle waterfern</name>
    <dbReference type="NCBI Taxonomy" id="49495"/>
    <lineage>
        <taxon>Eukaryota</taxon>
        <taxon>Viridiplantae</taxon>
        <taxon>Streptophyta</taxon>
        <taxon>Embryophyta</taxon>
        <taxon>Tracheophyta</taxon>
        <taxon>Polypodiopsida</taxon>
        <taxon>Polypodiidae</taxon>
        <taxon>Polypodiales</taxon>
        <taxon>Pteridineae</taxon>
        <taxon>Pteridaceae</taxon>
        <taxon>Parkerioideae</taxon>
        <taxon>Ceratopteris</taxon>
    </lineage>
</organism>
<reference evidence="3" key="1">
    <citation type="submission" date="2021-08" db="EMBL/GenBank/DDBJ databases">
        <title>WGS assembly of Ceratopteris richardii.</title>
        <authorList>
            <person name="Marchant D.B."/>
            <person name="Chen G."/>
            <person name="Jenkins J."/>
            <person name="Shu S."/>
            <person name="Leebens-Mack J."/>
            <person name="Grimwood J."/>
            <person name="Schmutz J."/>
            <person name="Soltis P."/>
            <person name="Soltis D."/>
            <person name="Chen Z.-H."/>
        </authorList>
    </citation>
    <scope>NUCLEOTIDE SEQUENCE</scope>
    <source>
        <strain evidence="3">Whitten #5841</strain>
        <tissue evidence="3">Leaf</tissue>
    </source>
</reference>
<feature type="region of interest" description="Disordered" evidence="2">
    <location>
        <begin position="1575"/>
        <end position="1605"/>
    </location>
</feature>
<feature type="region of interest" description="Disordered" evidence="2">
    <location>
        <begin position="595"/>
        <end position="657"/>
    </location>
</feature>
<dbReference type="Proteomes" id="UP000825935">
    <property type="component" value="Chromosome 13"/>
</dbReference>
<feature type="region of interest" description="Disordered" evidence="2">
    <location>
        <begin position="1636"/>
        <end position="1750"/>
    </location>
</feature>
<feature type="region of interest" description="Disordered" evidence="2">
    <location>
        <begin position="266"/>
        <end position="314"/>
    </location>
</feature>
<feature type="compositionally biased region" description="Basic and acidic residues" evidence="2">
    <location>
        <begin position="612"/>
        <end position="622"/>
    </location>
</feature>
<keyword evidence="4" id="KW-1185">Reference proteome</keyword>
<feature type="compositionally biased region" description="Basic and acidic residues" evidence="2">
    <location>
        <begin position="1500"/>
        <end position="1513"/>
    </location>
</feature>
<accession>A0A8T2TKJ0</accession>
<dbReference type="OrthoDB" id="29853at2759"/>
<feature type="compositionally biased region" description="Low complexity" evidence="2">
    <location>
        <begin position="2023"/>
        <end position="2039"/>
    </location>
</feature>
<dbReference type="FunFam" id="1.20.1260.60:FF:000002">
    <property type="entry name" value="Vacuolar protein sorting-associated protein IST1"/>
    <property type="match status" value="1"/>
</dbReference>
<comment type="similarity">
    <text evidence="1">Belongs to the IST1 family.</text>
</comment>
<feature type="region of interest" description="Disordered" evidence="2">
    <location>
        <begin position="1101"/>
        <end position="1540"/>
    </location>
</feature>
<feature type="compositionally biased region" description="Basic and acidic residues" evidence="2">
    <location>
        <begin position="1795"/>
        <end position="1822"/>
    </location>
</feature>
<feature type="region of interest" description="Disordered" evidence="2">
    <location>
        <begin position="351"/>
        <end position="410"/>
    </location>
</feature>
<feature type="compositionally biased region" description="Polar residues" evidence="2">
    <location>
        <begin position="1717"/>
        <end position="1727"/>
    </location>
</feature>
<dbReference type="EMBL" id="CM035418">
    <property type="protein sequence ID" value="KAH7421955.1"/>
    <property type="molecule type" value="Genomic_DNA"/>
</dbReference>
<feature type="compositionally biased region" description="Acidic residues" evidence="2">
    <location>
        <begin position="1841"/>
        <end position="1851"/>
    </location>
</feature>
<feature type="region of interest" description="Disordered" evidence="2">
    <location>
        <begin position="437"/>
        <end position="527"/>
    </location>
</feature>
<feature type="compositionally biased region" description="Polar residues" evidence="2">
    <location>
        <begin position="1110"/>
        <end position="1122"/>
    </location>
</feature>
<sequence>MGRKTEALIKGLRVAKRFAELATLLKLTTSRIKVARNKRSMSAKQMRAEIAHLIKTGHDATVYITKADALIKQENMVAAYDLIEQFCNTIISRIVALEKERSCPADMKESVASIIYAAPRCTELTELPAIKDAFIAKYGRSFGAAASELHPDCGVNRKIIELLSVNPATEDVKLKLMKEICIEYNVEWTPGEALTGSKQSAVDLSEAGLSKANVAALQGGSKHPATSTVGLAEAIIPPASGGQVLFSANSSKASGQKPVVSLGVNSLKAKPSGSHNLSTLAPTEGSTKNSATFVPHASKRNTIHSDVEKEDAKRLQARINQSLVGSGSSTLDDEDAKREYARIMQSLNGVNSLSLDSDDLDQKEKEPSDSHELLNDSDTDTYVSVDEDPIDDDADLSHTIPETSHENISLRMESKTNLQLQSSHEDIPLGVTSVHQLTTGSSHGEISHRATSKSSSMKDEVDEEDHEEDKASRKSLSINSSQKNIFTNVNSTGKRLEEEHKVKKDNNAAIFKHTDMRSNSEDDTLPHDSLHEDVALRVNSKKSSYFGSLHEDKLPKASSKRGSHAEAVFEGKDSFKNVLDDGCSKMDLLSPMLEDERRNNSLNGRRLPRVQSLEESKDDKITQEIADESSVGLADEKVAERVPSPRDDSFAPSTGKLPEIHSLTVSTSAVKLGDKANQEVRIMEEKVTRVLKGTEYPDKVHTEEMAGMLSKEVTQKNEEPSDFNDKLEEFNYKPVPTPDIVFDDRKSGLDSMPALGNTVEELVASSALGALANLESNQDFAAAAKIIAEEAARLAVLNLLGKQSTEASATPLDHGQLFKYGSFGSQMRKEELQVDKVSSKPIVTDGFEGQSDGMGFERGIIKDIETPSNIDDGTIAHAEVSSVPIIDTLASIDDDSLHDLRIIKDGSNALSLVEDEDINPFATNVAAGTEKHIDSVSSKLEEDESSVAVVRPFQINKPGSFGHGDDHLDIFFQSKTDWLPDERPLFDERYAFLKTQPTYTPVFSDNIPKEKAGFEEDMFSKPHFDPISEKQDTLMEKSSGSFKDPVFDDNSFETPIFDEIPESYLDEIEDDHSRGEPASKKSIKSDDIGKLKWESRKPAHSNDYIAVGKQSESSMQTDSRNPMSKRSRPPKKDGKAERDEVGSYVHGKGTRSENLSPDRYMSGKVEDDFFRASSSGLHGRQKIISDENDWESYFPGKGGSLASKSRNKSKTSSDNMSSMQMANPQKAAHKYMDVDDNSDTEDYRISRRPDNERIRKPQEQYMFDDENTELQGKHSASSETGYMNKRTSAASGIFSPQQHQQHQVQKSKQYRGDMDESSMSRPIRSKQSHTDYEQMNQDDELLDYHEKNHHKQQILDDVHMDGLQGKYKKSSEMNDARKRILAGPDTSQHGLGPDQYEEYPGEDLRFRPKQSRQGTRQHSLGPDQYEEYPGENLRFRPKQSRQGQKQHVEEETDVGLIYKSKGQDDAIHGHYKPVVGRKPNSSEWDANENGANVRRSRQHAQTDDLRRKPHFDLGEQLPVGRMTASMSSISSTEIEPDYEDEFDNQVKISAFKQGQQLKKYDDEAESPSYRLNIHYQEQEEKEYEQHSGYGRSRNSEPDYEDEFDNQVKISALKQGQQLQKYDDEAESPSYRLNIHYQEQEEKEYEQHSGYGRSRNSDRFSYGPDKKTNKQVKTSPLMPMSSRHQLQKHTEAAGSPKPMVNVHHQEEKSDEEQFTYKLHNQATSSPMNTLPIRHPRKKNFNKLEAGTSNKSVAHLHDDYDMEQFSNEELDNQNRSSKLLSGKQQLNNHKQMAEILGHDTDADLQEPEGKGEEHSDYSKSENIYRRLSGMQPASHSKGGTYLSEEEGDELTGDEYDKKVHELVEDCHSNPVLMKKGEKPNEVVGTLNLEQQTGESVPLPQYQGKRTGQSNELSSRPSQSHKSEVRLEGSSVKSSHFKNGEQNVGSSFKKEIRPQQNGLDEQQIGSSIEAKQPSTFHHSDPENKGKDGQQTKTATTSQQLPESIVPPIESSISDPLLLATIPPPVKKQVPSVKSESSIPSPSKDTEENLPKGRFKGPSLDTLAANFEALMRAKKGQA</sequence>
<proteinExistence type="inferred from homology"/>
<feature type="compositionally biased region" description="Low complexity" evidence="2">
    <location>
        <begin position="1297"/>
        <end position="1307"/>
    </location>
</feature>
<feature type="compositionally biased region" description="Polar residues" evidence="2">
    <location>
        <begin position="1274"/>
        <end position="1296"/>
    </location>
</feature>
<feature type="compositionally biased region" description="Polar residues" evidence="2">
    <location>
        <begin position="1524"/>
        <end position="1533"/>
    </location>
</feature>
<evidence type="ECO:0000256" key="1">
    <source>
        <dbReference type="ARBA" id="ARBA00005536"/>
    </source>
</evidence>
<feature type="compositionally biased region" description="Low complexity" evidence="2">
    <location>
        <begin position="1998"/>
        <end position="2012"/>
    </location>
</feature>
<dbReference type="Pfam" id="PF03398">
    <property type="entry name" value="Ist1"/>
    <property type="match status" value="1"/>
</dbReference>
<feature type="compositionally biased region" description="Basic and acidic residues" evidence="2">
    <location>
        <begin position="1369"/>
        <end position="1378"/>
    </location>
</feature>
<feature type="compositionally biased region" description="Basic and acidic residues" evidence="2">
    <location>
        <begin position="634"/>
        <end position="649"/>
    </location>
</feature>
<dbReference type="InterPro" id="IPR005061">
    <property type="entry name" value="Ist1"/>
</dbReference>
<feature type="region of interest" description="Disordered" evidence="2">
    <location>
        <begin position="1866"/>
        <end position="2055"/>
    </location>
</feature>
<feature type="compositionally biased region" description="Polar residues" evidence="2">
    <location>
        <begin position="1987"/>
        <end position="1997"/>
    </location>
</feature>
<feature type="compositionally biased region" description="Basic and acidic residues" evidence="2">
    <location>
        <begin position="494"/>
        <end position="527"/>
    </location>
</feature>
<dbReference type="GO" id="GO:0015031">
    <property type="term" value="P:protein transport"/>
    <property type="evidence" value="ECO:0007669"/>
    <property type="project" value="InterPro"/>
</dbReference>
<feature type="region of interest" description="Disordered" evidence="2">
    <location>
        <begin position="1795"/>
        <end position="1852"/>
    </location>
</feature>
<feature type="compositionally biased region" description="Basic and acidic residues" evidence="2">
    <location>
        <begin position="360"/>
        <end position="374"/>
    </location>
</feature>
<gene>
    <name evidence="3" type="ORF">KP509_13G083400</name>
</gene>
<feature type="compositionally biased region" description="Basic and acidic residues" evidence="2">
    <location>
        <begin position="1130"/>
        <end position="1141"/>
    </location>
</feature>
<comment type="caution">
    <text evidence="3">The sequence shown here is derived from an EMBL/GenBank/DDBJ whole genome shotgun (WGS) entry which is preliminary data.</text>
</comment>